<keyword evidence="1" id="KW-1133">Transmembrane helix</keyword>
<name>A0ABV6PWT8_9BURK</name>
<proteinExistence type="predicted"/>
<comment type="caution">
    <text evidence="2">The sequence shown here is derived from an EMBL/GenBank/DDBJ whole genome shotgun (WGS) entry which is preliminary data.</text>
</comment>
<dbReference type="Proteomes" id="UP001589834">
    <property type="component" value="Unassembled WGS sequence"/>
</dbReference>
<evidence type="ECO:0000313" key="3">
    <source>
        <dbReference type="Proteomes" id="UP001589834"/>
    </source>
</evidence>
<gene>
    <name evidence="2" type="ORF">ACFFGG_13230</name>
</gene>
<feature type="transmembrane region" description="Helical" evidence="1">
    <location>
        <begin position="88"/>
        <end position="111"/>
    </location>
</feature>
<keyword evidence="1" id="KW-0812">Transmembrane</keyword>
<dbReference type="EMBL" id="JBHLTN010000028">
    <property type="protein sequence ID" value="MFC0593513.1"/>
    <property type="molecule type" value="Genomic_DNA"/>
</dbReference>
<reference evidence="2 3" key="1">
    <citation type="submission" date="2024-09" db="EMBL/GenBank/DDBJ databases">
        <authorList>
            <person name="Sun Q."/>
            <person name="Mori K."/>
        </authorList>
    </citation>
    <scope>NUCLEOTIDE SEQUENCE [LARGE SCALE GENOMIC DNA]</scope>
    <source>
        <strain evidence="2 3">NCAIM B.02336</strain>
    </source>
</reference>
<dbReference type="RefSeq" id="WP_293224372.1">
    <property type="nucleotide sequence ID" value="NZ_JBHLTN010000028.1"/>
</dbReference>
<protein>
    <submittedName>
        <fullName evidence="2">DUF3619 family protein</fullName>
    </submittedName>
</protein>
<dbReference type="InterPro" id="IPR022064">
    <property type="entry name" value="DUF3619"/>
</dbReference>
<organism evidence="2 3">
    <name type="scientific">Ottowia pentelensis</name>
    <dbReference type="NCBI Taxonomy" id="511108"/>
    <lineage>
        <taxon>Bacteria</taxon>
        <taxon>Pseudomonadati</taxon>
        <taxon>Pseudomonadota</taxon>
        <taxon>Betaproteobacteria</taxon>
        <taxon>Burkholderiales</taxon>
        <taxon>Comamonadaceae</taxon>
        <taxon>Ottowia</taxon>
    </lineage>
</organism>
<evidence type="ECO:0000313" key="2">
    <source>
        <dbReference type="EMBL" id="MFC0593513.1"/>
    </source>
</evidence>
<keyword evidence="1" id="KW-0472">Membrane</keyword>
<accession>A0ABV6PWT8</accession>
<dbReference type="Pfam" id="PF12279">
    <property type="entry name" value="DUF3619"/>
    <property type="match status" value="1"/>
</dbReference>
<keyword evidence="3" id="KW-1185">Reference proteome</keyword>
<sequence>MSTSHQVQRDDILQNRFGLRVAARLSAGASELPHELSERLRVARQQALAHRKRPAVVAHRPVVSRAAAVMRQGPAAVLGLGGGDGPGFWGRASTAVLLAGLAIGLVAINIVQGDDRAVDIADLDAALLTDDLPPQAYTDPGFLQFLKTQHHERSGGSSSDRPET</sequence>
<evidence type="ECO:0000256" key="1">
    <source>
        <dbReference type="SAM" id="Phobius"/>
    </source>
</evidence>